<evidence type="ECO:0000256" key="1">
    <source>
        <dbReference type="SAM" id="MobiDB-lite"/>
    </source>
</evidence>
<feature type="region of interest" description="Disordered" evidence="1">
    <location>
        <begin position="1"/>
        <end position="76"/>
    </location>
</feature>
<accession>A0A0W7X4V9</accession>
<keyword evidence="3" id="KW-1185">Reference proteome</keyword>
<evidence type="ECO:0008006" key="4">
    <source>
        <dbReference type="Google" id="ProtNLM"/>
    </source>
</evidence>
<evidence type="ECO:0000313" key="3">
    <source>
        <dbReference type="Proteomes" id="UP000054804"/>
    </source>
</evidence>
<dbReference type="Proteomes" id="UP000054804">
    <property type="component" value="Unassembled WGS sequence"/>
</dbReference>
<gene>
    <name evidence="2" type="ORF">AT728_08895</name>
</gene>
<dbReference type="STRING" id="1765722.AT728_08895"/>
<name>A0A0W7X4V9_9ACTN</name>
<proteinExistence type="predicted"/>
<organism evidence="2 3">
    <name type="scientific">Streptomyces silvensis</name>
    <dbReference type="NCBI Taxonomy" id="1765722"/>
    <lineage>
        <taxon>Bacteria</taxon>
        <taxon>Bacillati</taxon>
        <taxon>Actinomycetota</taxon>
        <taxon>Actinomycetes</taxon>
        <taxon>Kitasatosporales</taxon>
        <taxon>Streptomycetaceae</taxon>
        <taxon>Streptomyces</taxon>
    </lineage>
</organism>
<sequence>MRKLGTGLRSADGSLGKARGGTDRLKSSLDRLRGSADRTKNALRDVKRQSDAVEKSVGRAGKNADRGGRSMGQLGRGLKGASAAQKGLNLAMRANPLGLVMTLLTPLIAQFVNMDKVAKVVRRGLTAAWNGIRSASSSASRFLKPLFKGVVNAFSSPVVALVKGLNILIGAMNRIKFKVPGWVPGLGGKGFGFDLPRIPVPHLAEGGVVRARSGGTLALVAERGEHEAVIPLSKLERMFAAKPAGGAALQRLAAAVERLAERPVHVDVDSQTIARAVSYGQRQLARR</sequence>
<dbReference type="OrthoDB" id="3479073at2"/>
<dbReference type="EMBL" id="LOCL01000033">
    <property type="protein sequence ID" value="KUF17887.1"/>
    <property type="molecule type" value="Genomic_DNA"/>
</dbReference>
<feature type="compositionally biased region" description="Basic and acidic residues" evidence="1">
    <location>
        <begin position="20"/>
        <end position="68"/>
    </location>
</feature>
<evidence type="ECO:0000313" key="2">
    <source>
        <dbReference type="EMBL" id="KUF17887.1"/>
    </source>
</evidence>
<dbReference type="AlphaFoldDB" id="A0A0W7X4V9"/>
<comment type="caution">
    <text evidence="2">The sequence shown here is derived from an EMBL/GenBank/DDBJ whole genome shotgun (WGS) entry which is preliminary data.</text>
</comment>
<reference evidence="2 3" key="1">
    <citation type="submission" date="2015-12" db="EMBL/GenBank/DDBJ databases">
        <title>Draft genome sequence of Streptomyces silvensis ATCC 53525, a producer of novel hormone antagonists.</title>
        <authorList>
            <person name="Johnston C.W."/>
            <person name="Li Y."/>
            <person name="Magarvey N.A."/>
        </authorList>
    </citation>
    <scope>NUCLEOTIDE SEQUENCE [LARGE SCALE GENOMIC DNA]</scope>
    <source>
        <strain evidence="2 3">ATCC 53525</strain>
    </source>
</reference>
<protein>
    <recommendedName>
        <fullName evidence="4">Phage tail protein</fullName>
    </recommendedName>
</protein>